<evidence type="ECO:0000256" key="4">
    <source>
        <dbReference type="ARBA" id="ARBA00023054"/>
    </source>
</evidence>
<keyword evidence="4 8" id="KW-0175">Coiled coil</keyword>
<keyword evidence="2 8" id="KW-0812">Transmembrane</keyword>
<proteinExistence type="inferred from homology"/>
<keyword evidence="6 8" id="KW-0717">Septation</keyword>
<feature type="topological domain" description="Cytoplasmic" evidence="8">
    <location>
        <begin position="23"/>
        <end position="566"/>
    </location>
</feature>
<keyword evidence="1 8" id="KW-0132">Cell division</keyword>
<evidence type="ECO:0000256" key="5">
    <source>
        <dbReference type="ARBA" id="ARBA00023136"/>
    </source>
</evidence>
<comment type="similarity">
    <text evidence="8">Belongs to the EzrA family.</text>
</comment>
<reference evidence="10" key="1">
    <citation type="journal article" date="2019" name="Int. J. Syst. Evol. Microbiol.">
        <title>The Global Catalogue of Microorganisms (GCM) 10K type strain sequencing project: providing services to taxonomists for standard genome sequencing and annotation.</title>
        <authorList>
            <consortium name="The Broad Institute Genomics Platform"/>
            <consortium name="The Broad Institute Genome Sequencing Center for Infectious Disease"/>
            <person name="Wu L."/>
            <person name="Ma J."/>
        </authorList>
    </citation>
    <scope>NUCLEOTIDE SEQUENCE [LARGE SCALE GENOMIC DNA]</scope>
    <source>
        <strain evidence="10">TISTR 1571</strain>
    </source>
</reference>
<name>A0ABW5QD94_9BACI</name>
<evidence type="ECO:0000256" key="1">
    <source>
        <dbReference type="ARBA" id="ARBA00022618"/>
    </source>
</evidence>
<keyword evidence="8" id="KW-1003">Cell membrane</keyword>
<feature type="coiled-coil region" evidence="8">
    <location>
        <begin position="294"/>
        <end position="376"/>
    </location>
</feature>
<gene>
    <name evidence="8" type="primary">ezrA</name>
    <name evidence="9" type="ORF">ACFSW4_13300</name>
</gene>
<evidence type="ECO:0000256" key="6">
    <source>
        <dbReference type="ARBA" id="ARBA00023210"/>
    </source>
</evidence>
<dbReference type="HAMAP" id="MF_00728">
    <property type="entry name" value="EzrA"/>
    <property type="match status" value="1"/>
</dbReference>
<evidence type="ECO:0000313" key="10">
    <source>
        <dbReference type="Proteomes" id="UP001597452"/>
    </source>
</evidence>
<sequence>MELVIAIIIVAIVLFIIVGAVMRKKVYQRVDGLEEKKVLLMNRQVADEMSKVRNLNLSGETESLFESWRDEWDDINDEVFSNVEEDLLDAEESAERYRFGKAFRILNHVERELNQVEKTIDDIFKEVDRLLHSEKDSREEIEKIKPRISEVRKVVLQNGYQLGKSEVVFDVELDEIEQELNEYETLTASGNYTDAQELAQKLSEQLSELERKVQVFPELYRSCKQTLPEDLDHLQNGIREMRDDGFQVQLLGLDKEIQTHHETLIQMIDELNKGQDQGVSEKIEQIQSRIVEIYDELEKEALDKNYVVQKLEKMELKLEAAAKRFAEIKDNVMEVKESYHLNDDQYERQYQLGKSLDRLNKEAQRIQGMIEQEEELFSSIRIEIDEWFADYEDWEHALNDFDEFLHNLRKDELEARDQITTLKNEIIQIRQQLQKSNLPGIPHYINELVNDGREAVLDSLQALEEQPLDIERVNQSIDKAEKLVGRAVEQTSLLVDQAQLAERVIQYANRYRSTYPLLAAQISEAEAAFLNYDYELALEKSSKALEEIEPGALKRLEEVMTDTTVS</sequence>
<dbReference type="Pfam" id="PF06160">
    <property type="entry name" value="EzrA"/>
    <property type="match status" value="1"/>
</dbReference>
<keyword evidence="10" id="KW-1185">Reference proteome</keyword>
<dbReference type="EMBL" id="JBHUMZ010000048">
    <property type="protein sequence ID" value="MFD2639838.1"/>
    <property type="molecule type" value="Genomic_DNA"/>
</dbReference>
<organism evidence="9 10">
    <name type="scientific">Piscibacillus salipiscarius</name>
    <dbReference type="NCBI Taxonomy" id="299480"/>
    <lineage>
        <taxon>Bacteria</taxon>
        <taxon>Bacillati</taxon>
        <taxon>Bacillota</taxon>
        <taxon>Bacilli</taxon>
        <taxon>Bacillales</taxon>
        <taxon>Bacillaceae</taxon>
        <taxon>Piscibacillus</taxon>
    </lineage>
</organism>
<comment type="function">
    <text evidence="8">Negative regulator of FtsZ ring formation; modulates the frequency and position of FtsZ ring formation. Inhibits FtsZ ring formation at polar sites. Interacts either with FtsZ or with one of its binding partners to promote depolymerization.</text>
</comment>
<evidence type="ECO:0000256" key="2">
    <source>
        <dbReference type="ARBA" id="ARBA00022692"/>
    </source>
</evidence>
<feature type="topological domain" description="Extracellular" evidence="8">
    <location>
        <begin position="1"/>
        <end position="2"/>
    </location>
</feature>
<comment type="caution">
    <text evidence="9">The sequence shown here is derived from an EMBL/GenBank/DDBJ whole genome shotgun (WGS) entry which is preliminary data.</text>
</comment>
<keyword evidence="5 8" id="KW-0472">Membrane</keyword>
<evidence type="ECO:0000256" key="7">
    <source>
        <dbReference type="ARBA" id="ARBA00023306"/>
    </source>
</evidence>
<protein>
    <recommendedName>
        <fullName evidence="8">Septation ring formation regulator EzrA</fullName>
    </recommendedName>
</protein>
<comment type="subcellular location">
    <subcellularLocation>
        <location evidence="8">Cell membrane</location>
        <topology evidence="8">Single-pass membrane protein</topology>
    </subcellularLocation>
    <text evidence="8">Colocalized with FtsZ to the nascent septal site.</text>
</comment>
<keyword evidence="7 8" id="KW-0131">Cell cycle</keyword>
<dbReference type="InterPro" id="IPR010379">
    <property type="entry name" value="EzrA"/>
</dbReference>
<dbReference type="RefSeq" id="WP_377329866.1">
    <property type="nucleotide sequence ID" value="NZ_JBHUMZ010000048.1"/>
</dbReference>
<evidence type="ECO:0000256" key="8">
    <source>
        <dbReference type="HAMAP-Rule" id="MF_00728"/>
    </source>
</evidence>
<evidence type="ECO:0000256" key="3">
    <source>
        <dbReference type="ARBA" id="ARBA00022989"/>
    </source>
</evidence>
<accession>A0ABW5QD94</accession>
<keyword evidence="3 8" id="KW-1133">Transmembrane helix</keyword>
<dbReference type="Proteomes" id="UP001597452">
    <property type="component" value="Unassembled WGS sequence"/>
</dbReference>
<evidence type="ECO:0000313" key="9">
    <source>
        <dbReference type="EMBL" id="MFD2639838.1"/>
    </source>
</evidence>